<comment type="catalytic activity">
    <reaction evidence="10 11">
        <text>D-alanyl-D-alanine + UDP-N-acetyl-alpha-D-muramoyl-L-alanyl-gamma-D-glutamyl-meso-2,6-diaminopimelate + ATP = UDP-N-acetyl-alpha-D-muramoyl-L-alanyl-gamma-D-glutamyl-meso-2,6-diaminopimeloyl-D-alanyl-D-alanine + ADP + phosphate + H(+)</text>
        <dbReference type="Rhea" id="RHEA:28374"/>
        <dbReference type="ChEBI" id="CHEBI:15378"/>
        <dbReference type="ChEBI" id="CHEBI:30616"/>
        <dbReference type="ChEBI" id="CHEBI:43474"/>
        <dbReference type="ChEBI" id="CHEBI:57822"/>
        <dbReference type="ChEBI" id="CHEBI:61386"/>
        <dbReference type="ChEBI" id="CHEBI:83905"/>
        <dbReference type="ChEBI" id="CHEBI:456216"/>
        <dbReference type="EC" id="6.3.2.10"/>
    </reaction>
</comment>
<feature type="domain" description="Mur ligase central" evidence="14">
    <location>
        <begin position="110"/>
        <end position="298"/>
    </location>
</feature>
<organism evidence="15 16">
    <name type="scientific">Paenibacillus hemerocallicola</name>
    <dbReference type="NCBI Taxonomy" id="1172614"/>
    <lineage>
        <taxon>Bacteria</taxon>
        <taxon>Bacillati</taxon>
        <taxon>Bacillota</taxon>
        <taxon>Bacilli</taxon>
        <taxon>Bacillales</taxon>
        <taxon>Paenibacillaceae</taxon>
        <taxon>Paenibacillus</taxon>
    </lineage>
</organism>
<sequence>MMIRTFGEVAAMVSGTVRNGDESLVIRGVSKDTRTIGAGNLYIPIIGERFDGHDYAKEAFRLGATATLWQQDRGEPPEGVPAIVVDDALSALQRLAARYREQLPVKIVGVTGSNGKTTTKDMIAAVLAVKYNVRKTEGNLNGDIGLPLMILQMDEGTELAVLEMGMRGFGEIELLTRIAKPEAAVITMIGEAHLERLGSRTGIARAKLEILAGLKEGGLFAYNGDEPLLESLLSQASKPESIIGVRFGSGADNDLWPSHVSVEADGAAFTLNGAKKPEFRIPLPGRHNAVNAMAAVAVGRHFGLSDEEIASGLGAMKPTGMRIERMRGATGLTVLNDAYNASPASTLASLELLKELIGFGRKIVVLGDMLELGDEEERFHRNIGSALSPDQFDYVYAFGPLSRHTADEAMPSFPQGRVRWFDNKEEMVRDIASVARSQDIVLVKGSRGMRLEEAVQRLVDVQL</sequence>
<dbReference type="SUPFAM" id="SSF63418">
    <property type="entry name" value="MurE/MurF N-terminal domain"/>
    <property type="match status" value="1"/>
</dbReference>
<dbReference type="EC" id="6.3.2.10" evidence="10 11"/>
<dbReference type="InterPro" id="IPR013221">
    <property type="entry name" value="Mur_ligase_cen"/>
</dbReference>
<evidence type="ECO:0000256" key="8">
    <source>
        <dbReference type="ARBA" id="ARBA00023306"/>
    </source>
</evidence>
<dbReference type="InterPro" id="IPR004101">
    <property type="entry name" value="Mur_ligase_C"/>
</dbReference>
<dbReference type="RefSeq" id="WP_139602095.1">
    <property type="nucleotide sequence ID" value="NZ_VDCQ01000011.1"/>
</dbReference>
<dbReference type="GO" id="GO:0008766">
    <property type="term" value="F:UDP-N-acetylmuramoylalanyl-D-glutamyl-2,6-diaminopimelate-D-alanyl-D-alanine ligase activity"/>
    <property type="evidence" value="ECO:0007669"/>
    <property type="project" value="RHEA"/>
</dbReference>
<keyword evidence="16" id="KW-1185">Reference proteome</keyword>
<keyword evidence="6 10" id="KW-0133">Cell shape</keyword>
<comment type="function">
    <text evidence="10 11">Involved in cell wall formation. Catalyzes the final step in the synthesis of UDP-N-acetylmuramoyl-pentapeptide, the precursor of murein.</text>
</comment>
<evidence type="ECO:0000259" key="12">
    <source>
        <dbReference type="Pfam" id="PF01225"/>
    </source>
</evidence>
<dbReference type="EMBL" id="VDCQ01000011">
    <property type="protein sequence ID" value="TNJ66339.1"/>
    <property type="molecule type" value="Genomic_DNA"/>
</dbReference>
<evidence type="ECO:0000259" key="14">
    <source>
        <dbReference type="Pfam" id="PF08245"/>
    </source>
</evidence>
<dbReference type="GO" id="GO:0047480">
    <property type="term" value="F:UDP-N-acetylmuramoyl-tripeptide-D-alanyl-D-alanine ligase activity"/>
    <property type="evidence" value="ECO:0007669"/>
    <property type="project" value="UniProtKB-UniRule"/>
</dbReference>
<name>A0A5C4TCY8_9BACL</name>
<accession>A0A5C4TCY8</accession>
<evidence type="ECO:0000259" key="13">
    <source>
        <dbReference type="Pfam" id="PF02875"/>
    </source>
</evidence>
<dbReference type="HAMAP" id="MF_02019">
    <property type="entry name" value="MurF"/>
    <property type="match status" value="1"/>
</dbReference>
<evidence type="ECO:0000256" key="1">
    <source>
        <dbReference type="ARBA" id="ARBA00022490"/>
    </source>
</evidence>
<keyword evidence="9 10" id="KW-0961">Cell wall biogenesis/degradation</keyword>
<comment type="subcellular location">
    <subcellularLocation>
        <location evidence="10 11">Cytoplasm</location>
    </subcellularLocation>
</comment>
<dbReference type="Gene3D" id="3.40.1390.10">
    <property type="entry name" value="MurE/MurF, N-terminal domain"/>
    <property type="match status" value="1"/>
</dbReference>
<keyword evidence="7 10" id="KW-0573">Peptidoglycan synthesis</keyword>
<dbReference type="PANTHER" id="PTHR43024:SF1">
    <property type="entry name" value="UDP-N-ACETYLMURAMOYL-TRIPEPTIDE--D-ALANYL-D-ALANINE LIGASE"/>
    <property type="match status" value="1"/>
</dbReference>
<evidence type="ECO:0000256" key="10">
    <source>
        <dbReference type="HAMAP-Rule" id="MF_02019"/>
    </source>
</evidence>
<dbReference type="GO" id="GO:0009252">
    <property type="term" value="P:peptidoglycan biosynthetic process"/>
    <property type="evidence" value="ECO:0007669"/>
    <property type="project" value="UniProtKB-UniRule"/>
</dbReference>
<feature type="domain" description="Mur ligase C-terminal" evidence="13">
    <location>
        <begin position="321"/>
        <end position="447"/>
    </location>
</feature>
<dbReference type="InterPro" id="IPR005863">
    <property type="entry name" value="UDP-N-AcMur_synth"/>
</dbReference>
<dbReference type="GO" id="GO:0071555">
    <property type="term" value="P:cell wall organization"/>
    <property type="evidence" value="ECO:0007669"/>
    <property type="project" value="UniProtKB-KW"/>
</dbReference>
<evidence type="ECO:0000256" key="3">
    <source>
        <dbReference type="ARBA" id="ARBA00022618"/>
    </source>
</evidence>
<evidence type="ECO:0000256" key="9">
    <source>
        <dbReference type="ARBA" id="ARBA00023316"/>
    </source>
</evidence>
<keyword evidence="5 10" id="KW-0067">ATP-binding</keyword>
<feature type="binding site" evidence="10">
    <location>
        <begin position="112"/>
        <end position="118"/>
    </location>
    <ligand>
        <name>ATP</name>
        <dbReference type="ChEBI" id="CHEBI:30616"/>
    </ligand>
</feature>
<gene>
    <name evidence="10" type="primary">murF</name>
    <name evidence="15" type="ORF">FE784_10190</name>
</gene>
<proteinExistence type="inferred from homology"/>
<dbReference type="GO" id="GO:0005737">
    <property type="term" value="C:cytoplasm"/>
    <property type="evidence" value="ECO:0007669"/>
    <property type="project" value="UniProtKB-SubCell"/>
</dbReference>
<reference evidence="15 16" key="1">
    <citation type="submission" date="2019-05" db="EMBL/GenBank/DDBJ databases">
        <title>We sequenced the genome of Paenibacillus hemerocallicola KCTC 33185 for further insight into its adaptation and study the phylogeny of Paenibacillus.</title>
        <authorList>
            <person name="Narsing Rao M.P."/>
        </authorList>
    </citation>
    <scope>NUCLEOTIDE SEQUENCE [LARGE SCALE GENOMIC DNA]</scope>
    <source>
        <strain evidence="15 16">KCTC 33185</strain>
    </source>
</reference>
<dbReference type="OrthoDB" id="9801978at2"/>
<dbReference type="InterPro" id="IPR036615">
    <property type="entry name" value="Mur_ligase_C_dom_sf"/>
</dbReference>
<dbReference type="GO" id="GO:0008360">
    <property type="term" value="P:regulation of cell shape"/>
    <property type="evidence" value="ECO:0007669"/>
    <property type="project" value="UniProtKB-KW"/>
</dbReference>
<dbReference type="Pfam" id="PF08245">
    <property type="entry name" value="Mur_ligase_M"/>
    <property type="match status" value="1"/>
</dbReference>
<dbReference type="InterPro" id="IPR035911">
    <property type="entry name" value="MurE/MurF_N"/>
</dbReference>
<dbReference type="AlphaFoldDB" id="A0A5C4TCY8"/>
<evidence type="ECO:0000256" key="6">
    <source>
        <dbReference type="ARBA" id="ARBA00022960"/>
    </source>
</evidence>
<dbReference type="GO" id="GO:0005524">
    <property type="term" value="F:ATP binding"/>
    <property type="evidence" value="ECO:0007669"/>
    <property type="project" value="UniProtKB-UniRule"/>
</dbReference>
<comment type="similarity">
    <text evidence="10">Belongs to the MurCDEF family. MurF subfamily.</text>
</comment>
<evidence type="ECO:0000256" key="4">
    <source>
        <dbReference type="ARBA" id="ARBA00022741"/>
    </source>
</evidence>
<dbReference type="Pfam" id="PF02875">
    <property type="entry name" value="Mur_ligase_C"/>
    <property type="match status" value="1"/>
</dbReference>
<comment type="pathway">
    <text evidence="10 11">Cell wall biogenesis; peptidoglycan biosynthesis.</text>
</comment>
<dbReference type="SUPFAM" id="SSF53623">
    <property type="entry name" value="MurD-like peptide ligases, catalytic domain"/>
    <property type="match status" value="1"/>
</dbReference>
<keyword evidence="3 10" id="KW-0132">Cell division</keyword>
<dbReference type="InterPro" id="IPR036565">
    <property type="entry name" value="Mur-like_cat_sf"/>
</dbReference>
<evidence type="ECO:0000256" key="5">
    <source>
        <dbReference type="ARBA" id="ARBA00022840"/>
    </source>
</evidence>
<dbReference type="Gene3D" id="3.40.1190.10">
    <property type="entry name" value="Mur-like, catalytic domain"/>
    <property type="match status" value="1"/>
</dbReference>
<dbReference type="InterPro" id="IPR000713">
    <property type="entry name" value="Mur_ligase_N"/>
</dbReference>
<comment type="caution">
    <text evidence="15">The sequence shown here is derived from an EMBL/GenBank/DDBJ whole genome shotgun (WGS) entry which is preliminary data.</text>
</comment>
<keyword evidence="1 10" id="KW-0963">Cytoplasm</keyword>
<keyword evidence="2 10" id="KW-0436">Ligase</keyword>
<dbReference type="Gene3D" id="3.90.190.20">
    <property type="entry name" value="Mur ligase, C-terminal domain"/>
    <property type="match status" value="1"/>
</dbReference>
<dbReference type="Pfam" id="PF01225">
    <property type="entry name" value="Mur_ligase"/>
    <property type="match status" value="1"/>
</dbReference>
<dbReference type="NCBIfam" id="TIGR01143">
    <property type="entry name" value="murF"/>
    <property type="match status" value="1"/>
</dbReference>
<evidence type="ECO:0000256" key="7">
    <source>
        <dbReference type="ARBA" id="ARBA00022984"/>
    </source>
</evidence>
<dbReference type="InterPro" id="IPR051046">
    <property type="entry name" value="MurCDEF_CellWall_CoF430Synth"/>
</dbReference>
<keyword evidence="4 10" id="KW-0547">Nucleotide-binding</keyword>
<dbReference type="GO" id="GO:0051301">
    <property type="term" value="P:cell division"/>
    <property type="evidence" value="ECO:0007669"/>
    <property type="project" value="UniProtKB-KW"/>
</dbReference>
<dbReference type="Proteomes" id="UP000307943">
    <property type="component" value="Unassembled WGS sequence"/>
</dbReference>
<dbReference type="PANTHER" id="PTHR43024">
    <property type="entry name" value="UDP-N-ACETYLMURAMOYL-TRIPEPTIDE--D-ALANYL-D-ALANINE LIGASE"/>
    <property type="match status" value="1"/>
</dbReference>
<evidence type="ECO:0000313" key="16">
    <source>
        <dbReference type="Proteomes" id="UP000307943"/>
    </source>
</evidence>
<dbReference type="SUPFAM" id="SSF53244">
    <property type="entry name" value="MurD-like peptide ligases, peptide-binding domain"/>
    <property type="match status" value="1"/>
</dbReference>
<protein>
    <recommendedName>
        <fullName evidence="10 11">UDP-N-acetylmuramoyl-tripeptide--D-alanyl-D-alanine ligase</fullName>
        <ecNumber evidence="10 11">6.3.2.10</ecNumber>
    </recommendedName>
    <alternativeName>
        <fullName evidence="10">D-alanyl-D-alanine-adding enzyme</fullName>
    </alternativeName>
</protein>
<feature type="domain" description="Mur ligase N-terminal catalytic" evidence="12">
    <location>
        <begin position="26"/>
        <end position="100"/>
    </location>
</feature>
<keyword evidence="8 10" id="KW-0131">Cell cycle</keyword>
<evidence type="ECO:0000256" key="2">
    <source>
        <dbReference type="ARBA" id="ARBA00022598"/>
    </source>
</evidence>
<dbReference type="UniPathway" id="UPA00219"/>
<evidence type="ECO:0000313" key="15">
    <source>
        <dbReference type="EMBL" id="TNJ66339.1"/>
    </source>
</evidence>
<evidence type="ECO:0000256" key="11">
    <source>
        <dbReference type="RuleBase" id="RU004136"/>
    </source>
</evidence>